<dbReference type="InterPro" id="IPR038071">
    <property type="entry name" value="UROD/MetE-like_sf"/>
</dbReference>
<evidence type="ECO:0000313" key="2">
    <source>
        <dbReference type="EMBL" id="ADB61273.1"/>
    </source>
</evidence>
<dbReference type="KEGG" id="htu:Htur_2395"/>
<dbReference type="Proteomes" id="UP000001903">
    <property type="component" value="Chromosome"/>
</dbReference>
<dbReference type="GO" id="GO:0003871">
    <property type="term" value="F:5-methyltetrahydropteroyltriglutamate-homocysteine S-methyltransferase activity"/>
    <property type="evidence" value="ECO:0007669"/>
    <property type="project" value="InterPro"/>
</dbReference>
<reference evidence="2 3" key="1">
    <citation type="journal article" date="2010" name="Stand. Genomic Sci.">
        <title>Complete genome sequence of Haloterrigena turkmenica type strain (4k).</title>
        <authorList>
            <person name="Saunders E."/>
            <person name="Tindall B.J."/>
            <person name="Fahnrich R."/>
            <person name="Lapidus A."/>
            <person name="Copeland A."/>
            <person name="Del Rio T.G."/>
            <person name="Lucas S."/>
            <person name="Chen F."/>
            <person name="Tice H."/>
            <person name="Cheng J.F."/>
            <person name="Han C."/>
            <person name="Detter J.C."/>
            <person name="Bruce D."/>
            <person name="Goodwin L."/>
            <person name="Chain P."/>
            <person name="Pitluck S."/>
            <person name="Pati A."/>
            <person name="Ivanova N."/>
            <person name="Mavromatis K."/>
            <person name="Chen A."/>
            <person name="Palaniappan K."/>
            <person name="Land M."/>
            <person name="Hauser L."/>
            <person name="Chang Y.J."/>
            <person name="Jeffries C.D."/>
            <person name="Brettin T."/>
            <person name="Rohde M."/>
            <person name="Goker M."/>
            <person name="Bristow J."/>
            <person name="Eisen J.A."/>
            <person name="Markowitz V."/>
            <person name="Hugenholtz P."/>
            <person name="Klenk H.P."/>
            <person name="Kyrpides N.C."/>
        </authorList>
    </citation>
    <scope>NUCLEOTIDE SEQUENCE [LARGE SCALE GENOMIC DNA]</scope>
    <source>
        <strain evidence="3">ATCC 51198 / DSM 5511 / JCM 9101 / NCIMB 13204 / VKM B-1734 / 4k</strain>
    </source>
</reference>
<proteinExistence type="predicted"/>
<dbReference type="SUPFAM" id="SSF51726">
    <property type="entry name" value="UROD/MetE-like"/>
    <property type="match status" value="1"/>
</dbReference>
<organism evidence="2 3">
    <name type="scientific">Haloterrigena turkmenica (strain ATCC 51198 / DSM 5511 / JCM 9101 / NCIMB 13204 / VKM B-1734 / 4k)</name>
    <name type="common">Halococcus turkmenicus</name>
    <dbReference type="NCBI Taxonomy" id="543526"/>
    <lineage>
        <taxon>Archaea</taxon>
        <taxon>Methanobacteriati</taxon>
        <taxon>Methanobacteriota</taxon>
        <taxon>Stenosarchaea group</taxon>
        <taxon>Halobacteria</taxon>
        <taxon>Halobacteriales</taxon>
        <taxon>Natrialbaceae</taxon>
        <taxon>Haloterrigena</taxon>
    </lineage>
</organism>
<dbReference type="STRING" id="543526.Htur_2395"/>
<dbReference type="AlphaFoldDB" id="D2RV72"/>
<sequence>MENIKRRYSLAVSTMTEYVSTTPGLYPLPDWAKDDLSDLKGHQKHDLISGDEGEEITAAYDEAREEVIGVQEEAGLDRIVEGQLRWDDMLAHPLAVHDAVETRGIVRYYDNNNFYREPVVQDDLGFSGDVANELEATAELTDGDLQAVLPGPYSLSDLATDEYHGDEAEFLGAIADFLEGEVDAFPEIETLFLLEPSLVESAPEDGQDERASEAIDQVASATDADVVVQPYWGALEEKVYAHLLDADIDAVGFDFVANQDDNLYNIQEYGATDDVALGLADGQNTLVEDPEAIRDRTEWVEGQLGVTEFETVYLTTNTETFYLPYSKYQEKLAVLAEAADLAEVTAA</sequence>
<dbReference type="eggNOG" id="arCOG01877">
    <property type="taxonomic scope" value="Archaea"/>
</dbReference>
<dbReference type="HOGENOM" id="CLU_881690_0_0_2"/>
<name>D2RV72_HALTV</name>
<dbReference type="GO" id="GO:0008652">
    <property type="term" value="P:amino acid biosynthetic process"/>
    <property type="evidence" value="ECO:0007669"/>
    <property type="project" value="InterPro"/>
</dbReference>
<accession>D2RV72</accession>
<dbReference type="EMBL" id="CP001860">
    <property type="protein sequence ID" value="ADB61273.1"/>
    <property type="molecule type" value="Genomic_DNA"/>
</dbReference>
<protein>
    <submittedName>
        <fullName evidence="2">Cobalamin-independent synthase MetE domain protein</fullName>
    </submittedName>
</protein>
<gene>
    <name evidence="2" type="ordered locus">Htur_2395</name>
</gene>
<dbReference type="InterPro" id="IPR013215">
    <property type="entry name" value="Cbl-indep_Met_Synth_N"/>
</dbReference>
<dbReference type="GO" id="GO:0008270">
    <property type="term" value="F:zinc ion binding"/>
    <property type="evidence" value="ECO:0007669"/>
    <property type="project" value="InterPro"/>
</dbReference>
<keyword evidence="3" id="KW-1185">Reference proteome</keyword>
<feature type="domain" description="Cobalamin-independent methionine synthase MetE N-terminal" evidence="1">
    <location>
        <begin position="103"/>
        <end position="298"/>
    </location>
</feature>
<evidence type="ECO:0000259" key="1">
    <source>
        <dbReference type="Pfam" id="PF08267"/>
    </source>
</evidence>
<evidence type="ECO:0000313" key="3">
    <source>
        <dbReference type="Proteomes" id="UP000001903"/>
    </source>
</evidence>
<dbReference type="Pfam" id="PF08267">
    <property type="entry name" value="Meth_synt_1"/>
    <property type="match status" value="1"/>
</dbReference>
<dbReference type="Gene3D" id="3.20.20.210">
    <property type="match status" value="1"/>
</dbReference>